<gene>
    <name evidence="5" type="ORF">IAG43_14550</name>
</gene>
<name>A0A7H0HU10_9ACTN</name>
<accession>A0A7H0HU10</accession>
<keyword evidence="2" id="KW-0238">DNA-binding</keyword>
<dbReference type="InterPro" id="IPR036388">
    <property type="entry name" value="WH-like_DNA-bd_sf"/>
</dbReference>
<dbReference type="Pfam" id="PF00196">
    <property type="entry name" value="GerE"/>
    <property type="match status" value="1"/>
</dbReference>
<organism evidence="5 6">
    <name type="scientific">Streptomyces genisteinicus</name>
    <dbReference type="NCBI Taxonomy" id="2768068"/>
    <lineage>
        <taxon>Bacteria</taxon>
        <taxon>Bacillati</taxon>
        <taxon>Actinomycetota</taxon>
        <taxon>Actinomycetes</taxon>
        <taxon>Kitasatosporales</taxon>
        <taxon>Streptomycetaceae</taxon>
        <taxon>Streptomyces</taxon>
    </lineage>
</organism>
<dbReference type="SMART" id="SM00421">
    <property type="entry name" value="HTH_LUXR"/>
    <property type="match status" value="1"/>
</dbReference>
<protein>
    <submittedName>
        <fullName evidence="5">Helix-turn-helix transcriptional regulator</fullName>
    </submittedName>
</protein>
<dbReference type="PRINTS" id="PR00038">
    <property type="entry name" value="HTHLUXR"/>
</dbReference>
<dbReference type="CDD" id="cd06170">
    <property type="entry name" value="LuxR_C_like"/>
    <property type="match status" value="1"/>
</dbReference>
<keyword evidence="3" id="KW-0804">Transcription</keyword>
<dbReference type="InterPro" id="IPR000792">
    <property type="entry name" value="Tscrpt_reg_LuxR_C"/>
</dbReference>
<evidence type="ECO:0000256" key="1">
    <source>
        <dbReference type="ARBA" id="ARBA00023015"/>
    </source>
</evidence>
<dbReference type="GO" id="GO:0003677">
    <property type="term" value="F:DNA binding"/>
    <property type="evidence" value="ECO:0007669"/>
    <property type="project" value="UniProtKB-KW"/>
</dbReference>
<dbReference type="PANTHER" id="PTHR44688">
    <property type="entry name" value="DNA-BINDING TRANSCRIPTIONAL ACTIVATOR DEVR_DOSR"/>
    <property type="match status" value="1"/>
</dbReference>
<dbReference type="EMBL" id="CP060825">
    <property type="protein sequence ID" value="QNP64026.1"/>
    <property type="molecule type" value="Genomic_DNA"/>
</dbReference>
<dbReference type="PROSITE" id="PS50043">
    <property type="entry name" value="HTH_LUXR_2"/>
    <property type="match status" value="1"/>
</dbReference>
<evidence type="ECO:0000256" key="3">
    <source>
        <dbReference type="ARBA" id="ARBA00023163"/>
    </source>
</evidence>
<dbReference type="AlphaFoldDB" id="A0A7H0HU10"/>
<dbReference type="PANTHER" id="PTHR44688:SF16">
    <property type="entry name" value="DNA-BINDING TRANSCRIPTIONAL ACTIVATOR DEVR_DOSR"/>
    <property type="match status" value="1"/>
</dbReference>
<evidence type="ECO:0000256" key="2">
    <source>
        <dbReference type="ARBA" id="ARBA00023125"/>
    </source>
</evidence>
<dbReference type="InterPro" id="IPR016032">
    <property type="entry name" value="Sig_transdc_resp-reg_C-effctor"/>
</dbReference>
<keyword evidence="6" id="KW-1185">Reference proteome</keyword>
<reference evidence="5 6" key="1">
    <citation type="submission" date="2020-08" db="EMBL/GenBank/DDBJ databases">
        <title>A novel species.</title>
        <authorList>
            <person name="Gao J."/>
        </authorList>
    </citation>
    <scope>NUCLEOTIDE SEQUENCE [LARGE SCALE GENOMIC DNA]</scope>
    <source>
        <strain evidence="5 6">CRPJ-33</strain>
    </source>
</reference>
<keyword evidence="1" id="KW-0805">Transcription regulation</keyword>
<dbReference type="Gene3D" id="1.10.10.10">
    <property type="entry name" value="Winged helix-like DNA-binding domain superfamily/Winged helix DNA-binding domain"/>
    <property type="match status" value="1"/>
</dbReference>
<evidence type="ECO:0000313" key="5">
    <source>
        <dbReference type="EMBL" id="QNP64026.1"/>
    </source>
</evidence>
<dbReference type="RefSeq" id="WP_187741174.1">
    <property type="nucleotide sequence ID" value="NZ_CP060825.1"/>
</dbReference>
<sequence>MTAAHDAHPFPVSVDTGKLDLLTGREREVLRHLARGRTNRVLAGQLGIAERTLRAHITSIVRKLDVGSRFEASLVAVQHHDTLAEDAIAS</sequence>
<proteinExistence type="predicted"/>
<dbReference type="SUPFAM" id="SSF46894">
    <property type="entry name" value="C-terminal effector domain of the bipartite response regulators"/>
    <property type="match status" value="1"/>
</dbReference>
<feature type="domain" description="HTH luxR-type" evidence="4">
    <location>
        <begin position="15"/>
        <end position="80"/>
    </location>
</feature>
<dbReference type="KEGG" id="sgj:IAG43_14550"/>
<evidence type="ECO:0000259" key="4">
    <source>
        <dbReference type="PROSITE" id="PS50043"/>
    </source>
</evidence>
<dbReference type="GO" id="GO:0006355">
    <property type="term" value="P:regulation of DNA-templated transcription"/>
    <property type="evidence" value="ECO:0007669"/>
    <property type="project" value="InterPro"/>
</dbReference>
<evidence type="ECO:0000313" key="6">
    <source>
        <dbReference type="Proteomes" id="UP000516230"/>
    </source>
</evidence>
<dbReference type="Proteomes" id="UP000516230">
    <property type="component" value="Chromosome"/>
</dbReference>